<evidence type="ECO:0000313" key="2">
    <source>
        <dbReference type="Proteomes" id="UP001623348"/>
    </source>
</evidence>
<dbReference type="PRINTS" id="PR01345">
    <property type="entry name" value="CERVTRCPTASE"/>
</dbReference>
<dbReference type="EMBL" id="BAAFJT010000004">
    <property type="protein sequence ID" value="GAB0188280.1"/>
    <property type="molecule type" value="Genomic_DNA"/>
</dbReference>
<dbReference type="PANTHER" id="PTHR33332">
    <property type="entry name" value="REVERSE TRANSCRIPTASE DOMAIN-CONTAINING PROTEIN"/>
    <property type="match status" value="1"/>
</dbReference>
<sequence>MKFNKAKCKVLHMGWGNHEYLYRLSDKWVESSPEEKDFGILVDEILDMNHQCAFAAQKANCILDCITKSMAIQSTKVILPLYSALVRPHLEYCVQFWGPQHKKDTDLLEWLQKRSTKIIRGMEHLSYEERLRELGFFHLWKRSLGETLLWPFKRAYKKDGERLFTRVCSDRTRGNVFKLKEGRFRLGIKEEIIYDVAGETLEQVAQRIDW</sequence>
<comment type="caution">
    <text evidence="1">The sequence shown here is derived from an EMBL/GenBank/DDBJ whole genome shotgun (WGS) entry which is preliminary data.</text>
</comment>
<dbReference type="Proteomes" id="UP001623348">
    <property type="component" value="Unassembled WGS sequence"/>
</dbReference>
<keyword evidence="2" id="KW-1185">Reference proteome</keyword>
<evidence type="ECO:0000313" key="1">
    <source>
        <dbReference type="EMBL" id="GAB0188280.1"/>
    </source>
</evidence>
<protein>
    <submittedName>
        <fullName evidence="1">Uncharacterized protein</fullName>
    </submittedName>
</protein>
<accession>A0ABC9WT08</accession>
<name>A0ABC9WT08_GRUJA</name>
<organism evidence="1 2">
    <name type="scientific">Grus japonensis</name>
    <name type="common">Japanese crane</name>
    <name type="synonym">Red-crowned crane</name>
    <dbReference type="NCBI Taxonomy" id="30415"/>
    <lineage>
        <taxon>Eukaryota</taxon>
        <taxon>Metazoa</taxon>
        <taxon>Chordata</taxon>
        <taxon>Craniata</taxon>
        <taxon>Vertebrata</taxon>
        <taxon>Euteleostomi</taxon>
        <taxon>Archelosauria</taxon>
        <taxon>Archosauria</taxon>
        <taxon>Dinosauria</taxon>
        <taxon>Saurischia</taxon>
        <taxon>Theropoda</taxon>
        <taxon>Coelurosauria</taxon>
        <taxon>Aves</taxon>
        <taxon>Neognathae</taxon>
        <taxon>Neoaves</taxon>
        <taxon>Gruiformes</taxon>
        <taxon>Gruidae</taxon>
        <taxon>Grus</taxon>
    </lineage>
</organism>
<gene>
    <name evidence="1" type="ORF">GRJ2_001293300</name>
</gene>
<reference evidence="1 2" key="1">
    <citation type="submission" date="2024-06" db="EMBL/GenBank/DDBJ databases">
        <title>The draft genome of Grus japonensis, version 3.</title>
        <authorList>
            <person name="Nabeshima K."/>
            <person name="Suzuki S."/>
            <person name="Onuma M."/>
        </authorList>
    </citation>
    <scope>NUCLEOTIDE SEQUENCE [LARGE SCALE GENOMIC DNA]</scope>
    <source>
        <strain evidence="1 2">451A</strain>
    </source>
</reference>
<proteinExistence type="predicted"/>
<dbReference type="AlphaFoldDB" id="A0ABC9WT08"/>